<dbReference type="InterPro" id="IPR001602">
    <property type="entry name" value="UPF0047_YjbQ-like"/>
</dbReference>
<sequence>MAEMKALAIETRSKDQIIDITDTVEKYLHDVQQESGLCTIFVPHTTCAVAAMDLDPGTDLDFLEALRRLLPPMRYRHPHDPSHTPDHILATLIGPSLVVPYAHRRLLLGTWQRVVLVELDGPRRRTLHLTCAG</sequence>
<dbReference type="Gene3D" id="2.60.120.460">
    <property type="entry name" value="YjbQ-like"/>
    <property type="match status" value="1"/>
</dbReference>
<dbReference type="Pfam" id="PF01894">
    <property type="entry name" value="YjbQ"/>
    <property type="match status" value="1"/>
</dbReference>
<proteinExistence type="inferred from homology"/>
<dbReference type="PANTHER" id="PTHR30615">
    <property type="entry name" value="UNCHARACTERIZED PROTEIN YJBQ-RELATED"/>
    <property type="match status" value="1"/>
</dbReference>
<evidence type="ECO:0000256" key="1">
    <source>
        <dbReference type="ARBA" id="ARBA00005534"/>
    </source>
</evidence>
<dbReference type="EMBL" id="AP019377">
    <property type="protein sequence ID" value="BBH93147.1"/>
    <property type="molecule type" value="Genomic_DNA"/>
</dbReference>
<dbReference type="PANTHER" id="PTHR30615:SF8">
    <property type="entry name" value="UPF0047 PROTEIN C4A8.02C"/>
    <property type="match status" value="1"/>
</dbReference>
<dbReference type="AlphaFoldDB" id="A0A455SXR1"/>
<comment type="similarity">
    <text evidence="1">Belongs to the UPF0047 family.</text>
</comment>
<gene>
    <name evidence="2" type="ORF">KTA_13460</name>
</gene>
<evidence type="ECO:0000313" key="2">
    <source>
        <dbReference type="EMBL" id="BBH93147.1"/>
    </source>
</evidence>
<dbReference type="SUPFAM" id="SSF111038">
    <property type="entry name" value="YjbQ-like"/>
    <property type="match status" value="1"/>
</dbReference>
<evidence type="ECO:0008006" key="3">
    <source>
        <dbReference type="Google" id="ProtNLM"/>
    </source>
</evidence>
<protein>
    <recommendedName>
        <fullName evidence="3">YjbQ family protein</fullName>
    </recommendedName>
</protein>
<dbReference type="PIRSF" id="PIRSF004681">
    <property type="entry name" value="UCP004681"/>
    <property type="match status" value="1"/>
</dbReference>
<dbReference type="NCBIfam" id="TIGR00149">
    <property type="entry name" value="TIGR00149_YjbQ"/>
    <property type="match status" value="1"/>
</dbReference>
<name>A0A455SXR1_9CHLR</name>
<dbReference type="InterPro" id="IPR035917">
    <property type="entry name" value="YjbQ-like_sf"/>
</dbReference>
<reference evidence="2" key="1">
    <citation type="submission" date="2018-12" db="EMBL/GenBank/DDBJ databases">
        <title>Novel natural products biosynthetic potential of the class Ktedonobacteria.</title>
        <authorList>
            <person name="Zheng Y."/>
            <person name="Saitou A."/>
            <person name="Wang C.M."/>
            <person name="Toyoda A."/>
            <person name="Minakuchi Y."/>
            <person name="Sekiguchi Y."/>
            <person name="Ueda K."/>
            <person name="Takano H."/>
            <person name="Sakai Y."/>
            <person name="Yokota A."/>
            <person name="Yabe S."/>
        </authorList>
    </citation>
    <scope>NUCLEOTIDE SEQUENCE</scope>
    <source>
        <strain evidence="2">A3-2</strain>
    </source>
</reference>
<accession>A0A455SXR1</accession>
<organism evidence="2">
    <name type="scientific">Thermogemmatispora argillosa</name>
    <dbReference type="NCBI Taxonomy" id="2045280"/>
    <lineage>
        <taxon>Bacteria</taxon>
        <taxon>Bacillati</taxon>
        <taxon>Chloroflexota</taxon>
        <taxon>Ktedonobacteria</taxon>
        <taxon>Thermogemmatisporales</taxon>
        <taxon>Thermogemmatisporaceae</taxon>
        <taxon>Thermogemmatispora</taxon>
    </lineage>
</organism>